<keyword evidence="8" id="KW-1185">Reference proteome</keyword>
<dbReference type="InterPro" id="IPR036568">
    <property type="entry name" value="GGCT-like_sf"/>
</dbReference>
<comment type="function">
    <text evidence="5">Catalyzes the cleavage of glutathione into 5-oxo-L-proline and a Cys-Gly dipeptide. Acts specifically on glutathione, but not on other gamma-glutamyl peptides.</text>
</comment>
<dbReference type="STRING" id="282301.A0A267DNG0"/>
<evidence type="ECO:0000256" key="4">
    <source>
        <dbReference type="ARBA" id="ARBA00043195"/>
    </source>
</evidence>
<dbReference type="AlphaFoldDB" id="A0A267DNG0"/>
<evidence type="ECO:0000256" key="2">
    <source>
        <dbReference type="ARBA" id="ARBA00012344"/>
    </source>
</evidence>
<dbReference type="OrthoDB" id="1933483at2759"/>
<evidence type="ECO:0000256" key="5">
    <source>
        <dbReference type="ARBA" id="ARBA00045227"/>
    </source>
</evidence>
<dbReference type="Proteomes" id="UP000215902">
    <property type="component" value="Unassembled WGS sequence"/>
</dbReference>
<organism evidence="7 8">
    <name type="scientific">Macrostomum lignano</name>
    <dbReference type="NCBI Taxonomy" id="282301"/>
    <lineage>
        <taxon>Eukaryota</taxon>
        <taxon>Metazoa</taxon>
        <taxon>Spiralia</taxon>
        <taxon>Lophotrochozoa</taxon>
        <taxon>Platyhelminthes</taxon>
        <taxon>Rhabditophora</taxon>
        <taxon>Macrostomorpha</taxon>
        <taxon>Macrostomida</taxon>
        <taxon>Macrostomidae</taxon>
        <taxon>Macrostomum</taxon>
    </lineage>
</organism>
<dbReference type="Pfam" id="PF04752">
    <property type="entry name" value="ChaC"/>
    <property type="match status" value="1"/>
</dbReference>
<dbReference type="InterPro" id="IPR013024">
    <property type="entry name" value="GGCT-like"/>
</dbReference>
<accession>A0A267DNG0</accession>
<comment type="similarity">
    <text evidence="1">Belongs to the gamma-glutamylcyclotransferase family. ChaC subfamily.</text>
</comment>
<evidence type="ECO:0000256" key="1">
    <source>
        <dbReference type="ARBA" id="ARBA00009662"/>
    </source>
</evidence>
<reference evidence="7 8" key="1">
    <citation type="submission" date="2017-06" db="EMBL/GenBank/DDBJ databases">
        <title>A platform for efficient transgenesis in Macrostomum lignano, a flatworm model organism for stem cell research.</title>
        <authorList>
            <person name="Berezikov E."/>
        </authorList>
    </citation>
    <scope>NUCLEOTIDE SEQUENCE [LARGE SCALE GENOMIC DNA]</scope>
    <source>
        <strain evidence="7">DV1</strain>
        <tissue evidence="7">Whole organism</tissue>
    </source>
</reference>
<evidence type="ECO:0000313" key="8">
    <source>
        <dbReference type="Proteomes" id="UP000215902"/>
    </source>
</evidence>
<name>A0A267DNG0_9PLAT</name>
<gene>
    <name evidence="7" type="ORF">BOX15_Mlig023838g1</name>
</gene>
<dbReference type="InterPro" id="IPR006840">
    <property type="entry name" value="ChaC"/>
</dbReference>
<dbReference type="GO" id="GO:0061928">
    <property type="term" value="F:glutathione specific gamma-glutamylcyclotransferase activity"/>
    <property type="evidence" value="ECO:0007669"/>
    <property type="project" value="UniProtKB-EC"/>
</dbReference>
<evidence type="ECO:0000256" key="3">
    <source>
        <dbReference type="ARBA" id="ARBA00023239"/>
    </source>
</evidence>
<dbReference type="GO" id="GO:0006751">
    <property type="term" value="P:glutathione catabolic process"/>
    <property type="evidence" value="ECO:0007669"/>
    <property type="project" value="InterPro"/>
</dbReference>
<protein>
    <recommendedName>
        <fullName evidence="2">glutathione-specific gamma-glutamylcyclotransferase</fullName>
        <ecNumber evidence="2">4.3.2.7</ecNumber>
    </recommendedName>
    <alternativeName>
        <fullName evidence="4">Cation transport regulator-like protein 2</fullName>
    </alternativeName>
</protein>
<dbReference type="GO" id="GO:0005737">
    <property type="term" value="C:cytoplasm"/>
    <property type="evidence" value="ECO:0007669"/>
    <property type="project" value="TreeGrafter"/>
</dbReference>
<dbReference type="SUPFAM" id="SSF110857">
    <property type="entry name" value="Gamma-glutamyl cyclotransferase-like"/>
    <property type="match status" value="1"/>
</dbReference>
<dbReference type="CDD" id="cd06661">
    <property type="entry name" value="GGCT_like"/>
    <property type="match status" value="1"/>
</dbReference>
<sequence>WSRMWIFGYGSLVWKADFPYEEKLYGYVLDYARRFWQSSPDHRGTPDLPGRTVTLVPSPGERVWGAAYRLAEDEVARVRSHLDEREKAGYGMLPIQFYPADRPGQPLAASVYVNSGERHYLGPQTVPSIAERVAIASGASGPNTDYVLRLAAAMRDIGAPDALDPHLAEVEAAVLLLLGKHNGSSATR</sequence>
<comment type="caution">
    <text evidence="7">The sequence shown here is derived from an EMBL/GenBank/DDBJ whole genome shotgun (WGS) entry which is preliminary data.</text>
</comment>
<comment type="catalytic activity">
    <reaction evidence="6">
        <text>glutathione = L-cysteinylglycine + 5-oxo-L-proline</text>
        <dbReference type="Rhea" id="RHEA:47724"/>
        <dbReference type="ChEBI" id="CHEBI:57925"/>
        <dbReference type="ChEBI" id="CHEBI:58402"/>
        <dbReference type="ChEBI" id="CHEBI:61694"/>
        <dbReference type="EC" id="4.3.2.7"/>
    </reaction>
</comment>
<dbReference type="Gene3D" id="3.10.490.10">
    <property type="entry name" value="Gamma-glutamyl cyclotransferase-like"/>
    <property type="match status" value="1"/>
</dbReference>
<proteinExistence type="inferred from homology"/>
<dbReference type="EC" id="4.3.2.7" evidence="2"/>
<keyword evidence="3" id="KW-0456">Lyase</keyword>
<evidence type="ECO:0000256" key="6">
    <source>
        <dbReference type="ARBA" id="ARBA00048073"/>
    </source>
</evidence>
<evidence type="ECO:0000313" key="7">
    <source>
        <dbReference type="EMBL" id="PAA50214.1"/>
    </source>
</evidence>
<dbReference type="PANTHER" id="PTHR12192">
    <property type="entry name" value="CATION TRANSPORT PROTEIN CHAC-RELATED"/>
    <property type="match status" value="1"/>
</dbReference>
<dbReference type="EMBL" id="NIVC01003692">
    <property type="protein sequence ID" value="PAA50214.1"/>
    <property type="molecule type" value="Genomic_DNA"/>
</dbReference>
<feature type="non-terminal residue" evidence="7">
    <location>
        <position position="1"/>
    </location>
</feature>
<dbReference type="PANTHER" id="PTHR12192:SF2">
    <property type="entry name" value="GLUTATHIONE-SPECIFIC GAMMA-GLUTAMYLCYCLOTRANSFERASE 2"/>
    <property type="match status" value="1"/>
</dbReference>